<evidence type="ECO:0000313" key="11">
    <source>
        <dbReference type="Proteomes" id="UP001523234"/>
    </source>
</evidence>
<evidence type="ECO:0000256" key="4">
    <source>
        <dbReference type="ARBA" id="ARBA00022475"/>
    </source>
</evidence>
<keyword evidence="7" id="KW-1278">Translocase</keyword>
<proteinExistence type="inferred from homology"/>
<evidence type="ECO:0000256" key="3">
    <source>
        <dbReference type="ARBA" id="ARBA00022448"/>
    </source>
</evidence>
<dbReference type="Proteomes" id="UP001523234">
    <property type="component" value="Unassembled WGS sequence"/>
</dbReference>
<dbReference type="InterPro" id="IPR003439">
    <property type="entry name" value="ABC_transporter-like_ATP-bd"/>
</dbReference>
<dbReference type="RefSeq" id="WP_252443368.1">
    <property type="nucleotide sequence ID" value="NZ_JAMWYK010000004.1"/>
</dbReference>
<evidence type="ECO:0000256" key="8">
    <source>
        <dbReference type="ARBA" id="ARBA00023136"/>
    </source>
</evidence>
<comment type="subcellular location">
    <subcellularLocation>
        <location evidence="1">Cell membrane</location>
        <topology evidence="1">Peripheral membrane protein</topology>
    </subcellularLocation>
</comment>
<dbReference type="PROSITE" id="PS50893">
    <property type="entry name" value="ABC_TRANSPORTER_2"/>
    <property type="match status" value="2"/>
</dbReference>
<evidence type="ECO:0000256" key="5">
    <source>
        <dbReference type="ARBA" id="ARBA00022741"/>
    </source>
</evidence>
<keyword evidence="4" id="KW-1003">Cell membrane</keyword>
<comment type="similarity">
    <text evidence="2">Belongs to the ABC transporter superfamily.</text>
</comment>
<dbReference type="InterPro" id="IPR027417">
    <property type="entry name" value="P-loop_NTPase"/>
</dbReference>
<protein>
    <submittedName>
        <fullName evidence="10">Energy-coupling factor ABC transporter ATP-binding protein</fullName>
    </submittedName>
</protein>
<dbReference type="Gene3D" id="3.40.50.300">
    <property type="entry name" value="P-loop containing nucleotide triphosphate hydrolases"/>
    <property type="match status" value="2"/>
</dbReference>
<dbReference type="SMART" id="SM00382">
    <property type="entry name" value="AAA"/>
    <property type="match status" value="2"/>
</dbReference>
<keyword evidence="8" id="KW-0472">Membrane</keyword>
<sequence length="462" mass="51798">MTLSAESLSLSYRKEAVFQNVNLTVEEGDFALIMGPSGCGKSTLFKCLAGLYPQYGGKVTGKVVVDGDPIDNIPANHRVEKVSMLFQNPREQFVLQKVEEELAFALENLAVDAGSIQQRIDEALETVHIRHLKKRQLNELSGGEMQKVALAEIIALGAKHLIFDEPFASVDITSREELQQLFQELAQSGYAVLVCDHDASGYEDKITSFYRFEDSVVQKVEASGWPKRAEAAPILLAEGEAEAEPLLKASDYCLVNDERLLIFQKELALKKGDFVLLTGDNGSGKSTFLRSIAKLNDYTGQLCYLNLNLKQWKKKPFYEVIGLTFQNALDQFLTITVQEEIEQVRAYKKERAYWTDERVHEALKALNLDALMKRSVYTLSGGQQKKLQVLLMLITEKNLLLLDEPFSGLDAASVKTVVRLMKESQLALKQTIIIVSHQVRPLMGVVTRHLRLTDRQLVEGES</sequence>
<dbReference type="PANTHER" id="PTHR43553">
    <property type="entry name" value="HEAVY METAL TRANSPORTER"/>
    <property type="match status" value="1"/>
</dbReference>
<organism evidence="10 11">
    <name type="scientific">Fructobacillus apis</name>
    <dbReference type="NCBI Taxonomy" id="2935017"/>
    <lineage>
        <taxon>Bacteria</taxon>
        <taxon>Bacillati</taxon>
        <taxon>Bacillota</taxon>
        <taxon>Bacilli</taxon>
        <taxon>Lactobacillales</taxon>
        <taxon>Lactobacillaceae</taxon>
        <taxon>Fructobacillus</taxon>
    </lineage>
</organism>
<evidence type="ECO:0000256" key="1">
    <source>
        <dbReference type="ARBA" id="ARBA00004202"/>
    </source>
</evidence>
<keyword evidence="3" id="KW-0813">Transport</keyword>
<name>A0ABT0ZQR8_9LACO</name>
<dbReference type="InterPro" id="IPR050095">
    <property type="entry name" value="ECF_ABC_transporter_ATP-bd"/>
</dbReference>
<dbReference type="InterPro" id="IPR003593">
    <property type="entry name" value="AAA+_ATPase"/>
</dbReference>
<reference evidence="10 11" key="1">
    <citation type="submission" date="2022-06" db="EMBL/GenBank/DDBJ databases">
        <title>Fructobacillus taiwanensis sp. nov., isolated from the honeybee.</title>
        <authorList>
            <person name="Chen Y.-S."/>
            <person name="Wang L.-T."/>
            <person name="Lee Y.-S."/>
            <person name="Chang Y.-C."/>
            <person name="Wu H.-C."/>
            <person name="Liao C.-Y."/>
            <person name="Chen W.-H."/>
            <person name="Deng J.-N."/>
            <person name="Wang Y.-H."/>
        </authorList>
    </citation>
    <scope>NUCLEOTIDE SEQUENCE [LARGE SCALE GENOMIC DNA]</scope>
    <source>
        <strain evidence="10 11">W13</strain>
    </source>
</reference>
<keyword evidence="5" id="KW-0547">Nucleotide-binding</keyword>
<gene>
    <name evidence="10" type="ORF">NFX39_04355</name>
</gene>
<evidence type="ECO:0000256" key="6">
    <source>
        <dbReference type="ARBA" id="ARBA00022840"/>
    </source>
</evidence>
<comment type="caution">
    <text evidence="10">The sequence shown here is derived from an EMBL/GenBank/DDBJ whole genome shotgun (WGS) entry which is preliminary data.</text>
</comment>
<evidence type="ECO:0000259" key="9">
    <source>
        <dbReference type="PROSITE" id="PS50893"/>
    </source>
</evidence>
<dbReference type="SUPFAM" id="SSF52540">
    <property type="entry name" value="P-loop containing nucleoside triphosphate hydrolases"/>
    <property type="match status" value="2"/>
</dbReference>
<dbReference type="PANTHER" id="PTHR43553:SF27">
    <property type="entry name" value="ENERGY-COUPLING FACTOR TRANSPORTER ATP-BINDING PROTEIN ECFA2"/>
    <property type="match status" value="1"/>
</dbReference>
<keyword evidence="6 10" id="KW-0067">ATP-binding</keyword>
<dbReference type="EMBL" id="JAMWYK010000004">
    <property type="protein sequence ID" value="MCO0832322.1"/>
    <property type="molecule type" value="Genomic_DNA"/>
</dbReference>
<feature type="domain" description="ABC transporter" evidence="9">
    <location>
        <begin position="3"/>
        <end position="239"/>
    </location>
</feature>
<accession>A0ABT0ZQR8</accession>
<evidence type="ECO:0000256" key="7">
    <source>
        <dbReference type="ARBA" id="ARBA00022967"/>
    </source>
</evidence>
<keyword evidence="11" id="KW-1185">Reference proteome</keyword>
<dbReference type="CDD" id="cd03225">
    <property type="entry name" value="ABC_cobalt_CbiO_domain1"/>
    <property type="match status" value="2"/>
</dbReference>
<dbReference type="InterPro" id="IPR015856">
    <property type="entry name" value="ABC_transpr_CbiO/EcfA_su"/>
</dbReference>
<dbReference type="Pfam" id="PF00005">
    <property type="entry name" value="ABC_tran"/>
    <property type="match status" value="2"/>
</dbReference>
<dbReference type="PROSITE" id="PS00211">
    <property type="entry name" value="ABC_TRANSPORTER_1"/>
    <property type="match status" value="2"/>
</dbReference>
<evidence type="ECO:0000256" key="2">
    <source>
        <dbReference type="ARBA" id="ARBA00005417"/>
    </source>
</evidence>
<evidence type="ECO:0000313" key="10">
    <source>
        <dbReference type="EMBL" id="MCO0832322.1"/>
    </source>
</evidence>
<dbReference type="GO" id="GO:0005524">
    <property type="term" value="F:ATP binding"/>
    <property type="evidence" value="ECO:0007669"/>
    <property type="project" value="UniProtKB-KW"/>
</dbReference>
<dbReference type="InterPro" id="IPR017871">
    <property type="entry name" value="ABC_transporter-like_CS"/>
</dbReference>
<feature type="domain" description="ABC transporter" evidence="9">
    <location>
        <begin position="247"/>
        <end position="462"/>
    </location>
</feature>